<dbReference type="EMBL" id="AJVK01058719">
    <property type="status" value="NOT_ANNOTATED_CDS"/>
    <property type="molecule type" value="Genomic_DNA"/>
</dbReference>
<dbReference type="VEuPathDB" id="VectorBase:PPAPM1_010293"/>
<organism evidence="5 6">
    <name type="scientific">Phlebotomus papatasi</name>
    <name type="common">Sandfly</name>
    <dbReference type="NCBI Taxonomy" id="29031"/>
    <lineage>
        <taxon>Eukaryota</taxon>
        <taxon>Metazoa</taxon>
        <taxon>Ecdysozoa</taxon>
        <taxon>Arthropoda</taxon>
        <taxon>Hexapoda</taxon>
        <taxon>Insecta</taxon>
        <taxon>Pterygota</taxon>
        <taxon>Neoptera</taxon>
        <taxon>Endopterygota</taxon>
        <taxon>Diptera</taxon>
        <taxon>Nematocera</taxon>
        <taxon>Psychodoidea</taxon>
        <taxon>Psychodidae</taxon>
        <taxon>Phlebotomus</taxon>
        <taxon>Phlebotomus</taxon>
    </lineage>
</organism>
<evidence type="ECO:0000313" key="5">
    <source>
        <dbReference type="EnsemblMetazoa" id="PPAI006762-PA"/>
    </source>
</evidence>
<dbReference type="GO" id="GO:0017171">
    <property type="term" value="F:serine hydrolase activity"/>
    <property type="evidence" value="ECO:0007669"/>
    <property type="project" value="TreeGrafter"/>
</dbReference>
<dbReference type="InterPro" id="IPR000734">
    <property type="entry name" value="TAG_lipase"/>
</dbReference>
<comment type="similarity">
    <text evidence="2 4">Belongs to the AB hydrolase superfamily. Lipase family.</text>
</comment>
<accession>A0A1B0DFF3</accession>
<dbReference type="Proteomes" id="UP000092462">
    <property type="component" value="Unassembled WGS sequence"/>
</dbReference>
<dbReference type="GeneID" id="129802594"/>
<dbReference type="Pfam" id="PF00151">
    <property type="entry name" value="Lipase"/>
    <property type="match status" value="1"/>
</dbReference>
<dbReference type="SUPFAM" id="SSF53474">
    <property type="entry name" value="alpha/beta-Hydrolases"/>
    <property type="match status" value="1"/>
</dbReference>
<name>A0A1B0DFF3_PHLPP</name>
<evidence type="ECO:0000256" key="1">
    <source>
        <dbReference type="ARBA" id="ARBA00004613"/>
    </source>
</evidence>
<keyword evidence="6" id="KW-1185">Reference proteome</keyword>
<dbReference type="PANTHER" id="PTHR11610:SF104">
    <property type="entry name" value="AGAP010328-PA"/>
    <property type="match status" value="1"/>
</dbReference>
<dbReference type="EnsemblMetazoa" id="PPAI006762-RA">
    <property type="protein sequence ID" value="PPAI006762-PA"/>
    <property type="gene ID" value="PPAI006762"/>
</dbReference>
<dbReference type="VEuPathDB" id="VectorBase:PPAI006762"/>
<dbReference type="GO" id="GO:0005615">
    <property type="term" value="C:extracellular space"/>
    <property type="evidence" value="ECO:0007669"/>
    <property type="project" value="TreeGrafter"/>
</dbReference>
<proteinExistence type="inferred from homology"/>
<keyword evidence="3" id="KW-0964">Secreted</keyword>
<dbReference type="OrthoDB" id="7907111at2759"/>
<evidence type="ECO:0000256" key="4">
    <source>
        <dbReference type="RuleBase" id="RU004262"/>
    </source>
</evidence>
<sequence>MKILWLLISCFFALAHSQNFKDNIHFLVYTVDPNVGPPKNSSTSVSRDPIAMEWCSEDDLLAVTTHGWTESCEKDWMIDLLSNLTVHRGGCIICMDYSYYAADPTYVILRSQFDQIKDVLRQQLLDYNSYGFPYEKMFLFGMSFGAHVILEGALGVGEQVIEEIDVCDPAGPGFELMPSAMLSAKNVQTIHTSLGKGNAYRTGHQNWDLGICGIAQGAAPLDSHILCPHMYNSAFTHVFQTEDIPLLCVATLLNAATNEPEDYRMGYKERRKYVRGSLWAPTTRTYPYNQSD</sequence>
<reference evidence="5" key="1">
    <citation type="submission" date="2022-08" db="UniProtKB">
        <authorList>
            <consortium name="EnsemblMetazoa"/>
        </authorList>
    </citation>
    <scope>IDENTIFICATION</scope>
    <source>
        <strain evidence="5">Israel</strain>
    </source>
</reference>
<dbReference type="GO" id="GO:0016298">
    <property type="term" value="F:lipase activity"/>
    <property type="evidence" value="ECO:0007669"/>
    <property type="project" value="InterPro"/>
</dbReference>
<dbReference type="InterPro" id="IPR013818">
    <property type="entry name" value="Lipase"/>
</dbReference>
<evidence type="ECO:0000313" key="6">
    <source>
        <dbReference type="Proteomes" id="UP000092462"/>
    </source>
</evidence>
<dbReference type="KEGG" id="ppap:129802594"/>
<dbReference type="PANTHER" id="PTHR11610">
    <property type="entry name" value="LIPASE"/>
    <property type="match status" value="1"/>
</dbReference>
<protein>
    <submittedName>
        <fullName evidence="5">Uncharacterized protein</fullName>
    </submittedName>
</protein>
<dbReference type="Gene3D" id="3.40.50.1820">
    <property type="entry name" value="alpha/beta hydrolase"/>
    <property type="match status" value="1"/>
</dbReference>
<comment type="subcellular location">
    <subcellularLocation>
        <location evidence="1">Secreted</location>
    </subcellularLocation>
</comment>
<evidence type="ECO:0000256" key="2">
    <source>
        <dbReference type="ARBA" id="ARBA00010701"/>
    </source>
</evidence>
<dbReference type="GO" id="GO:0016042">
    <property type="term" value="P:lipid catabolic process"/>
    <property type="evidence" value="ECO:0007669"/>
    <property type="project" value="TreeGrafter"/>
</dbReference>
<evidence type="ECO:0000256" key="3">
    <source>
        <dbReference type="ARBA" id="ARBA00022525"/>
    </source>
</evidence>
<dbReference type="AlphaFoldDB" id="A0A1B0DFF3"/>
<dbReference type="RefSeq" id="XP_055704512.1">
    <property type="nucleotide sequence ID" value="XM_055848537.1"/>
</dbReference>
<dbReference type="InterPro" id="IPR029058">
    <property type="entry name" value="AB_hydrolase_fold"/>
</dbReference>